<sequence>MKYILNLFFLIGVVFSTYGQVNYSINTMQTGIHTSNSNLVQTNQLTLIASHKHSELSRNKAYELGKKVSIAVLDAGGQVLLISKGDHVGIHNTEAASRKAYTAVSTKTEILILARNARSNPDTQNLANLPELLLLGIGVPIYHNGKVIGAIGIAGGGSPENDDLIGKAARILDADIIAK</sequence>
<dbReference type="SUPFAM" id="SSF143744">
    <property type="entry name" value="GlcG-like"/>
    <property type="match status" value="1"/>
</dbReference>
<dbReference type="Pfam" id="PF03928">
    <property type="entry name" value="HbpS-like"/>
    <property type="match status" value="1"/>
</dbReference>
<dbReference type="PANTHER" id="PTHR34309">
    <property type="entry name" value="SLR1406 PROTEIN"/>
    <property type="match status" value="1"/>
</dbReference>
<dbReference type="EMBL" id="JAZDQU010000002">
    <property type="protein sequence ID" value="MEE1885447.1"/>
    <property type="molecule type" value="Genomic_DNA"/>
</dbReference>
<reference evidence="1 2" key="1">
    <citation type="submission" date="2024-01" db="EMBL/GenBank/DDBJ databases">
        <title>Pedobacter sp. nov., isolated from oil-contaminated soil.</title>
        <authorList>
            <person name="Le N.T.T."/>
        </authorList>
    </citation>
    <scope>NUCLEOTIDE SEQUENCE [LARGE SCALE GENOMIC DNA]</scope>
    <source>
        <strain evidence="1 2">VNH31</strain>
    </source>
</reference>
<dbReference type="InterPro" id="IPR038084">
    <property type="entry name" value="PduO/GlcC-like_sf"/>
</dbReference>
<name>A0ABU7H2A8_9SPHI</name>
<accession>A0ABU7H2A8</accession>
<organism evidence="1 2">
    <name type="scientific">Pedobacter flavus</name>
    <dbReference type="NCBI Taxonomy" id="3113906"/>
    <lineage>
        <taxon>Bacteria</taxon>
        <taxon>Pseudomonadati</taxon>
        <taxon>Bacteroidota</taxon>
        <taxon>Sphingobacteriia</taxon>
        <taxon>Sphingobacteriales</taxon>
        <taxon>Sphingobacteriaceae</taxon>
        <taxon>Pedobacter</taxon>
    </lineage>
</organism>
<dbReference type="Gene3D" id="3.30.450.150">
    <property type="entry name" value="Haem-degrading domain"/>
    <property type="match status" value="1"/>
</dbReference>
<dbReference type="InterPro" id="IPR005624">
    <property type="entry name" value="PduO/GlcC-like"/>
</dbReference>
<dbReference type="PANTHER" id="PTHR34309:SF1">
    <property type="entry name" value="PROTEIN GLCG"/>
    <property type="match status" value="1"/>
</dbReference>
<evidence type="ECO:0000313" key="1">
    <source>
        <dbReference type="EMBL" id="MEE1885447.1"/>
    </source>
</evidence>
<proteinExistence type="predicted"/>
<protein>
    <submittedName>
        <fullName evidence="1">Heme-binding protein</fullName>
    </submittedName>
</protein>
<keyword evidence="2" id="KW-1185">Reference proteome</keyword>
<dbReference type="Proteomes" id="UP001337681">
    <property type="component" value="Unassembled WGS sequence"/>
</dbReference>
<dbReference type="InterPro" id="IPR052517">
    <property type="entry name" value="GlcG_carb_metab_protein"/>
</dbReference>
<dbReference type="RefSeq" id="WP_330146345.1">
    <property type="nucleotide sequence ID" value="NZ_JAZDQU010000002.1"/>
</dbReference>
<comment type="caution">
    <text evidence="1">The sequence shown here is derived from an EMBL/GenBank/DDBJ whole genome shotgun (WGS) entry which is preliminary data.</text>
</comment>
<evidence type="ECO:0000313" key="2">
    <source>
        <dbReference type="Proteomes" id="UP001337681"/>
    </source>
</evidence>
<gene>
    <name evidence="1" type="ORF">VRU49_08470</name>
</gene>